<dbReference type="PROSITE" id="PS51192">
    <property type="entry name" value="HELICASE_ATP_BIND_1"/>
    <property type="match status" value="1"/>
</dbReference>
<evidence type="ECO:0000259" key="12">
    <source>
        <dbReference type="PROSITE" id="PS51192"/>
    </source>
</evidence>
<proteinExistence type="inferred from homology"/>
<dbReference type="SMART" id="SM00487">
    <property type="entry name" value="DEXDc"/>
    <property type="match status" value="1"/>
</dbReference>
<sequence>MRKGTRRQQRHMKMHGPAVRQSDMPWVTMPYTFASESVNETTDDGFEGLDMADDDFLGLQTAEGFDVVYETDETGNRRAKIVKLNETNKRKQKQKEAPKKPHAVEPTKKRKVDDDEDVGAMLQAAREHGILEQDDAGDDGKEDADASAPGWAPFALHPVLKKAMVALGFITPTDVQAATIPPSLGTDAMPPRDVVGVAQTGSGKTLAYALPILQYILENTAHSQDPARSLEGLVLTPTRELALQVCSHIRAVVEAGGHFANVAAICGGMSVQKQERVLLQRGGAHIVVATPGRLWDMIKHDDALALRVRRTRFLVIDEADRMIEAGHFAEMDLLLQMVRRTKGAAADANPDMQTFVYSATMSKALQTNLKRALWRKKQRREAEPSNTLDDLLARVDFRDAEPVVIEMATQRHVADTLYEAKMECVGQDKDAYLYYILLRYPGRTLVFVNAIDGVRRLVPLLTLLGIPAYPLHGQLQQQQRLKNLDRFRRAPHAALLATDVAARGIDIQGVDHVVHFQVPRSADTYVHRAGRTARAGREGVSIALIEPSELRLWRAIWQALERQDTVPTMPVEYTFLTPIRDRLALARDIDALSHAQTKESHDDHWLRSLAREADVEYESDEEQDPDANVSHQRRNSSTRARVAQLKAQLARMLSRPLQARGMSQKYLTSTTRPGYVHALLEGRHAPHMLGLTQSKIHDDMSAKKQRT</sequence>
<dbReference type="PANTHER" id="PTHR24031">
    <property type="entry name" value="RNA HELICASE"/>
    <property type="match status" value="1"/>
</dbReference>
<dbReference type="EMBL" id="CP119916">
    <property type="protein sequence ID" value="WFD14504.1"/>
    <property type="molecule type" value="Genomic_DNA"/>
</dbReference>
<evidence type="ECO:0000256" key="1">
    <source>
        <dbReference type="ARBA" id="ARBA00004604"/>
    </source>
</evidence>
<evidence type="ECO:0000256" key="10">
    <source>
        <dbReference type="RuleBase" id="RU365068"/>
    </source>
</evidence>
<evidence type="ECO:0000313" key="15">
    <source>
        <dbReference type="EMBL" id="WFD14504.1"/>
    </source>
</evidence>
<evidence type="ECO:0000259" key="14">
    <source>
        <dbReference type="PROSITE" id="PS51195"/>
    </source>
</evidence>
<feature type="compositionally biased region" description="Acidic residues" evidence="11">
    <location>
        <begin position="132"/>
        <end position="142"/>
    </location>
</feature>
<dbReference type="Proteomes" id="UP001217582">
    <property type="component" value="Chromosome 1"/>
</dbReference>
<evidence type="ECO:0000256" key="7">
    <source>
        <dbReference type="ARBA" id="ARBA00022884"/>
    </source>
</evidence>
<dbReference type="AlphaFoldDB" id="A0AAJ5YXZ9"/>
<comment type="function">
    <text evidence="10">RNA helicase.</text>
</comment>
<dbReference type="EC" id="3.6.4.13" evidence="10"/>
<feature type="compositionally biased region" description="Basic and acidic residues" evidence="11">
    <location>
        <begin position="86"/>
        <end position="113"/>
    </location>
</feature>
<evidence type="ECO:0000256" key="5">
    <source>
        <dbReference type="ARBA" id="ARBA00022806"/>
    </source>
</evidence>
<dbReference type="GO" id="GO:0003723">
    <property type="term" value="F:RNA binding"/>
    <property type="evidence" value="ECO:0007669"/>
    <property type="project" value="UniProtKB-UniRule"/>
</dbReference>
<evidence type="ECO:0000256" key="8">
    <source>
        <dbReference type="PROSITE-ProRule" id="PRU00552"/>
    </source>
</evidence>
<dbReference type="InterPro" id="IPR011545">
    <property type="entry name" value="DEAD/DEAH_box_helicase_dom"/>
</dbReference>
<evidence type="ECO:0000313" key="16">
    <source>
        <dbReference type="Proteomes" id="UP001217582"/>
    </source>
</evidence>
<dbReference type="SUPFAM" id="SSF52540">
    <property type="entry name" value="P-loop containing nucleoside triphosphate hydrolases"/>
    <property type="match status" value="1"/>
</dbReference>
<evidence type="ECO:0000259" key="13">
    <source>
        <dbReference type="PROSITE" id="PS51194"/>
    </source>
</evidence>
<keyword evidence="6 9" id="KW-0067">ATP-binding</keyword>
<feature type="region of interest" description="Disordered" evidence="11">
    <location>
        <begin position="85"/>
        <end position="147"/>
    </location>
</feature>
<name>A0AAJ5YXZ9_9BASI</name>
<dbReference type="GO" id="GO:0016787">
    <property type="term" value="F:hydrolase activity"/>
    <property type="evidence" value="ECO:0007669"/>
    <property type="project" value="UniProtKB-KW"/>
</dbReference>
<dbReference type="GO" id="GO:0003724">
    <property type="term" value="F:RNA helicase activity"/>
    <property type="evidence" value="ECO:0007669"/>
    <property type="project" value="UniProtKB-EC"/>
</dbReference>
<dbReference type="PROSITE" id="PS51195">
    <property type="entry name" value="Q_MOTIF"/>
    <property type="match status" value="1"/>
</dbReference>
<evidence type="ECO:0000256" key="9">
    <source>
        <dbReference type="RuleBase" id="RU000492"/>
    </source>
</evidence>
<feature type="domain" description="Helicase ATP-binding" evidence="12">
    <location>
        <begin position="185"/>
        <end position="379"/>
    </location>
</feature>
<feature type="domain" description="DEAD-box RNA helicase Q" evidence="14">
    <location>
        <begin position="149"/>
        <end position="177"/>
    </location>
</feature>
<dbReference type="CDD" id="cd18787">
    <property type="entry name" value="SF2_C_DEAD"/>
    <property type="match status" value="1"/>
</dbReference>
<dbReference type="PROSITE" id="PS51194">
    <property type="entry name" value="HELICASE_CTER"/>
    <property type="match status" value="1"/>
</dbReference>
<comment type="catalytic activity">
    <reaction evidence="10">
        <text>ATP + H2O = ADP + phosphate + H(+)</text>
        <dbReference type="Rhea" id="RHEA:13065"/>
        <dbReference type="ChEBI" id="CHEBI:15377"/>
        <dbReference type="ChEBI" id="CHEBI:15378"/>
        <dbReference type="ChEBI" id="CHEBI:30616"/>
        <dbReference type="ChEBI" id="CHEBI:43474"/>
        <dbReference type="ChEBI" id="CHEBI:456216"/>
        <dbReference type="EC" id="3.6.4.13"/>
    </reaction>
</comment>
<organism evidence="15 16">
    <name type="scientific">Malassezia arunalokei</name>
    <dbReference type="NCBI Taxonomy" id="1514897"/>
    <lineage>
        <taxon>Eukaryota</taxon>
        <taxon>Fungi</taxon>
        <taxon>Dikarya</taxon>
        <taxon>Basidiomycota</taxon>
        <taxon>Ustilaginomycotina</taxon>
        <taxon>Malasseziomycetes</taxon>
        <taxon>Malasseziales</taxon>
        <taxon>Malasseziaceae</taxon>
        <taxon>Malassezia</taxon>
    </lineage>
</organism>
<keyword evidence="7 10" id="KW-0694">RNA-binding</keyword>
<evidence type="ECO:0000256" key="3">
    <source>
        <dbReference type="ARBA" id="ARBA00022741"/>
    </source>
</evidence>
<dbReference type="GO" id="GO:0005730">
    <property type="term" value="C:nucleolus"/>
    <property type="evidence" value="ECO:0007669"/>
    <property type="project" value="UniProtKB-SubCell"/>
</dbReference>
<dbReference type="InterPro" id="IPR014014">
    <property type="entry name" value="RNA_helicase_DEAD_Q_motif"/>
</dbReference>
<evidence type="ECO:0000256" key="6">
    <source>
        <dbReference type="ARBA" id="ARBA00022840"/>
    </source>
</evidence>
<evidence type="ECO:0000256" key="11">
    <source>
        <dbReference type="SAM" id="MobiDB-lite"/>
    </source>
</evidence>
<feature type="domain" description="Helicase C-terminal" evidence="13">
    <location>
        <begin position="428"/>
        <end position="577"/>
    </location>
</feature>
<dbReference type="InterPro" id="IPR000629">
    <property type="entry name" value="RNA-helicase_DEAD-box_CS"/>
</dbReference>
<evidence type="ECO:0000256" key="2">
    <source>
        <dbReference type="ARBA" id="ARBA00022552"/>
    </source>
</evidence>
<comment type="similarity">
    <text evidence="9">Belongs to the DEAD box helicase family.</text>
</comment>
<dbReference type="GO" id="GO:0006364">
    <property type="term" value="P:rRNA processing"/>
    <property type="evidence" value="ECO:0007669"/>
    <property type="project" value="UniProtKB-KW"/>
</dbReference>
<keyword evidence="16" id="KW-1185">Reference proteome</keyword>
<accession>A0AAJ5YXZ9</accession>
<dbReference type="InterPro" id="IPR001650">
    <property type="entry name" value="Helicase_C-like"/>
</dbReference>
<dbReference type="PROSITE" id="PS00039">
    <property type="entry name" value="DEAD_ATP_HELICASE"/>
    <property type="match status" value="1"/>
</dbReference>
<feature type="region of interest" description="Disordered" evidence="11">
    <location>
        <begin position="616"/>
        <end position="641"/>
    </location>
</feature>
<keyword evidence="4 9" id="KW-0378">Hydrolase</keyword>
<dbReference type="InterPro" id="IPR027417">
    <property type="entry name" value="P-loop_NTPase"/>
</dbReference>
<feature type="short sequence motif" description="Q motif" evidence="8">
    <location>
        <begin position="149"/>
        <end position="177"/>
    </location>
</feature>
<dbReference type="SMART" id="SM00490">
    <property type="entry name" value="HELICc"/>
    <property type="match status" value="1"/>
</dbReference>
<keyword evidence="5 9" id="KW-0347">Helicase</keyword>
<keyword evidence="3 9" id="KW-0547">Nucleotide-binding</keyword>
<dbReference type="Gene3D" id="3.40.50.300">
    <property type="entry name" value="P-loop containing nucleotide triphosphate hydrolases"/>
    <property type="match status" value="2"/>
</dbReference>
<feature type="compositionally biased region" description="Acidic residues" evidence="11">
    <location>
        <begin position="616"/>
        <end position="625"/>
    </location>
</feature>
<comment type="domain">
    <text evidence="10">The Q motif is unique to and characteristic of the DEAD box family of RNA helicases and controls ATP binding and hydrolysis.</text>
</comment>
<evidence type="ECO:0000256" key="4">
    <source>
        <dbReference type="ARBA" id="ARBA00022801"/>
    </source>
</evidence>
<dbReference type="Pfam" id="PF00271">
    <property type="entry name" value="Helicase_C"/>
    <property type="match status" value="1"/>
</dbReference>
<protein>
    <recommendedName>
        <fullName evidence="10">ATP-dependent RNA helicase</fullName>
        <ecNumber evidence="10">3.6.4.13</ecNumber>
    </recommendedName>
</protein>
<dbReference type="Pfam" id="PF00270">
    <property type="entry name" value="DEAD"/>
    <property type="match status" value="1"/>
</dbReference>
<keyword evidence="2" id="KW-0698">rRNA processing</keyword>
<comment type="subcellular location">
    <subcellularLocation>
        <location evidence="1">Nucleus</location>
        <location evidence="1">Nucleolus</location>
    </subcellularLocation>
</comment>
<dbReference type="InterPro" id="IPR014001">
    <property type="entry name" value="Helicase_ATP-bd"/>
</dbReference>
<gene>
    <name evidence="15" type="ORF">MARU1_000510</name>
</gene>
<reference evidence="15 16" key="1">
    <citation type="submission" date="2023-03" db="EMBL/GenBank/DDBJ databases">
        <title>Mating type loci evolution in Malassezia.</title>
        <authorList>
            <person name="Coelho M.A."/>
        </authorList>
    </citation>
    <scope>NUCLEOTIDE SEQUENCE [LARGE SCALE GENOMIC DNA]</scope>
    <source>
        <strain evidence="15 16">CBS 13387</strain>
    </source>
</reference>
<dbReference type="GO" id="GO:0005524">
    <property type="term" value="F:ATP binding"/>
    <property type="evidence" value="ECO:0007669"/>
    <property type="project" value="UniProtKB-UniRule"/>
</dbReference>